<accession>A0A8S1C6A8</accession>
<name>A0A8S1C6A8_9INSE</name>
<keyword evidence="4" id="KW-0378">Hydrolase</keyword>
<dbReference type="SUPFAM" id="SSF51556">
    <property type="entry name" value="Metallo-dependent hydrolases"/>
    <property type="match status" value="1"/>
</dbReference>
<dbReference type="PIRSF" id="PIRSF005902">
    <property type="entry name" value="DNase_TatD"/>
    <property type="match status" value="1"/>
</dbReference>
<feature type="binding site" evidence="7">
    <location>
        <position position="155"/>
    </location>
    <ligand>
        <name>a divalent metal cation</name>
        <dbReference type="ChEBI" id="CHEBI:60240"/>
        <label>2</label>
    </ligand>
</feature>
<dbReference type="InterPro" id="IPR032466">
    <property type="entry name" value="Metal_Hydrolase"/>
</dbReference>
<evidence type="ECO:0000256" key="4">
    <source>
        <dbReference type="ARBA" id="ARBA00022801"/>
    </source>
</evidence>
<evidence type="ECO:0000256" key="2">
    <source>
        <dbReference type="ARBA" id="ARBA00022722"/>
    </source>
</evidence>
<dbReference type="EMBL" id="CADEPI010000013">
    <property type="protein sequence ID" value="CAB3363655.1"/>
    <property type="molecule type" value="Genomic_DNA"/>
</dbReference>
<dbReference type="InterPro" id="IPR050891">
    <property type="entry name" value="TatD-type_Hydrolase"/>
</dbReference>
<dbReference type="PROSITE" id="PS01091">
    <property type="entry name" value="TATD_3"/>
    <property type="match status" value="1"/>
</dbReference>
<evidence type="ECO:0000256" key="5">
    <source>
        <dbReference type="ARBA" id="ARBA00039767"/>
    </source>
</evidence>
<dbReference type="PANTHER" id="PTHR10060:SF15">
    <property type="entry name" value="DEOXYRIBONUCLEASE TATDN1"/>
    <property type="match status" value="1"/>
</dbReference>
<comment type="caution">
    <text evidence="8">The sequence shown here is derived from an EMBL/GenBank/DDBJ whole genome shotgun (WGS) entry which is preliminary data.</text>
</comment>
<comment type="similarity">
    <text evidence="1">Belongs to the metallo-dependent hydrolases superfamily. TatD-type hydrolase family.</text>
</comment>
<evidence type="ECO:0000256" key="1">
    <source>
        <dbReference type="ARBA" id="ARBA00009275"/>
    </source>
</evidence>
<dbReference type="InterPro" id="IPR001130">
    <property type="entry name" value="TatD-like"/>
</dbReference>
<dbReference type="GO" id="GO:0046872">
    <property type="term" value="F:metal ion binding"/>
    <property type="evidence" value="ECO:0007669"/>
    <property type="project" value="UniProtKB-KW"/>
</dbReference>
<keyword evidence="2" id="KW-0540">Nuclease</keyword>
<dbReference type="Proteomes" id="UP000494165">
    <property type="component" value="Unassembled WGS sequence"/>
</dbReference>
<dbReference type="AlphaFoldDB" id="A0A8S1C6A8"/>
<keyword evidence="9" id="KW-1185">Reference proteome</keyword>
<dbReference type="Gene3D" id="3.20.20.140">
    <property type="entry name" value="Metal-dependent hydrolases"/>
    <property type="match status" value="1"/>
</dbReference>
<dbReference type="Pfam" id="PF01026">
    <property type="entry name" value="TatD_DNase"/>
    <property type="match status" value="1"/>
</dbReference>
<comment type="function">
    <text evidence="6">Deoxyribonuclease which catalyzes (in vitro) the decatenation of kinetoplast DNA, which are circular DNA catenated to each other, producing linear DNA molecules. Plays an important role in chromosomal segregation and cell cycle progression during eye development probably via its DNA decatenation activity.</text>
</comment>
<dbReference type="PANTHER" id="PTHR10060">
    <property type="entry name" value="TATD FAMILY DEOXYRIBONUCLEASE"/>
    <property type="match status" value="1"/>
</dbReference>
<dbReference type="CDD" id="cd01310">
    <property type="entry name" value="TatD_DNAse"/>
    <property type="match status" value="1"/>
</dbReference>
<organism evidence="8 9">
    <name type="scientific">Cloeon dipterum</name>
    <dbReference type="NCBI Taxonomy" id="197152"/>
    <lineage>
        <taxon>Eukaryota</taxon>
        <taxon>Metazoa</taxon>
        <taxon>Ecdysozoa</taxon>
        <taxon>Arthropoda</taxon>
        <taxon>Hexapoda</taxon>
        <taxon>Insecta</taxon>
        <taxon>Pterygota</taxon>
        <taxon>Palaeoptera</taxon>
        <taxon>Ephemeroptera</taxon>
        <taxon>Pisciforma</taxon>
        <taxon>Baetidae</taxon>
        <taxon>Cloeon</taxon>
    </lineage>
</organism>
<evidence type="ECO:0000313" key="8">
    <source>
        <dbReference type="EMBL" id="CAB3363655.1"/>
    </source>
</evidence>
<evidence type="ECO:0000256" key="7">
    <source>
        <dbReference type="PIRSR" id="PIRSR005902-1"/>
    </source>
</evidence>
<dbReference type="GO" id="GO:0008296">
    <property type="term" value="F:3'-5'-DNA exonuclease activity"/>
    <property type="evidence" value="ECO:0007669"/>
    <property type="project" value="TreeGrafter"/>
</dbReference>
<sequence length="303" mass="34577">MRKTRLAKMLIDIGANLTDGMYKGIYNGTKRHEPDLACVLKRAWDAGVERIIVTGGSLEESREALELVKDNERLNCTVGVHPTRCGEFEKSGDPYKYLHDLEELINQNSKKVAAFGEFGLDYDRIQFCDKETQMKYLRKQLQLASKFPNLPLFLHCRNSADDLANVLAEFQLKGVVHSFDGTFEEAKQFLYLGYYIGLNGCSLKTVKNFETVKKLPLERILLETDAPWCEVRPSHAGHTFIKSKPLPSVKKEKWVETAMVKSRNEPCTLRQILEIVSNCRGEDTNVVEETVYNNTTKLFSHCM</sequence>
<dbReference type="GO" id="GO:0005829">
    <property type="term" value="C:cytosol"/>
    <property type="evidence" value="ECO:0007669"/>
    <property type="project" value="TreeGrafter"/>
</dbReference>
<evidence type="ECO:0000256" key="3">
    <source>
        <dbReference type="ARBA" id="ARBA00022723"/>
    </source>
</evidence>
<dbReference type="OrthoDB" id="6079689at2759"/>
<keyword evidence="3 7" id="KW-0479">Metal-binding</keyword>
<reference evidence="8 9" key="1">
    <citation type="submission" date="2020-04" db="EMBL/GenBank/DDBJ databases">
        <authorList>
            <person name="Alioto T."/>
            <person name="Alioto T."/>
            <person name="Gomez Garrido J."/>
        </authorList>
    </citation>
    <scope>NUCLEOTIDE SEQUENCE [LARGE SCALE GENOMIC DNA]</scope>
</reference>
<evidence type="ECO:0000256" key="6">
    <source>
        <dbReference type="ARBA" id="ARBA00045223"/>
    </source>
</evidence>
<feature type="binding site" evidence="7">
    <location>
        <position position="177"/>
    </location>
    <ligand>
        <name>a divalent metal cation</name>
        <dbReference type="ChEBI" id="CHEBI:60240"/>
        <label>2</label>
    </ligand>
</feature>
<dbReference type="InterPro" id="IPR018228">
    <property type="entry name" value="DNase_TatD-rel_CS"/>
</dbReference>
<gene>
    <name evidence="8" type="ORF">CLODIP_2_CD09915</name>
</gene>
<feature type="binding site" evidence="7">
    <location>
        <position position="117"/>
    </location>
    <ligand>
        <name>a divalent metal cation</name>
        <dbReference type="ChEBI" id="CHEBI:60240"/>
        <label>1</label>
    </ligand>
</feature>
<feature type="binding site" evidence="7">
    <location>
        <position position="225"/>
    </location>
    <ligand>
        <name>a divalent metal cation</name>
        <dbReference type="ChEBI" id="CHEBI:60240"/>
        <label>1</label>
    </ligand>
</feature>
<evidence type="ECO:0000313" key="9">
    <source>
        <dbReference type="Proteomes" id="UP000494165"/>
    </source>
</evidence>
<protein>
    <recommendedName>
        <fullName evidence="5">Deoxyribonuclease TATDN1</fullName>
    </recommendedName>
</protein>
<proteinExistence type="inferred from homology"/>